<name>A0A2R5GB36_9STRA</name>
<proteinExistence type="predicted"/>
<organism evidence="2 3">
    <name type="scientific">Hondaea fermentalgiana</name>
    <dbReference type="NCBI Taxonomy" id="2315210"/>
    <lineage>
        <taxon>Eukaryota</taxon>
        <taxon>Sar</taxon>
        <taxon>Stramenopiles</taxon>
        <taxon>Bigyra</taxon>
        <taxon>Labyrinthulomycetes</taxon>
        <taxon>Thraustochytrida</taxon>
        <taxon>Thraustochytriidae</taxon>
        <taxon>Hondaea</taxon>
    </lineage>
</organism>
<dbReference type="Proteomes" id="UP000241890">
    <property type="component" value="Unassembled WGS sequence"/>
</dbReference>
<evidence type="ECO:0000313" key="2">
    <source>
        <dbReference type="EMBL" id="GBG28210.1"/>
    </source>
</evidence>
<dbReference type="EMBL" id="BEYU01000040">
    <property type="protein sequence ID" value="GBG28210.1"/>
    <property type="molecule type" value="Genomic_DNA"/>
</dbReference>
<dbReference type="InParanoid" id="A0A2R5GB36"/>
<keyword evidence="3" id="KW-1185">Reference proteome</keyword>
<keyword evidence="1" id="KW-0175">Coiled coil</keyword>
<comment type="caution">
    <text evidence="2">The sequence shown here is derived from an EMBL/GenBank/DDBJ whole genome shotgun (WGS) entry which is preliminary data.</text>
</comment>
<reference evidence="2 3" key="1">
    <citation type="submission" date="2017-12" db="EMBL/GenBank/DDBJ databases">
        <title>Sequencing, de novo assembly and annotation of complete genome of a new Thraustochytrid species, strain FCC1311.</title>
        <authorList>
            <person name="Sedici K."/>
            <person name="Godart F."/>
            <person name="Aiese Cigliano R."/>
            <person name="Sanseverino W."/>
            <person name="Barakat M."/>
            <person name="Ortet P."/>
            <person name="Marechal E."/>
            <person name="Cagnac O."/>
            <person name="Amato A."/>
        </authorList>
    </citation>
    <scope>NUCLEOTIDE SEQUENCE [LARGE SCALE GENOMIC DNA]</scope>
</reference>
<dbReference type="AlphaFoldDB" id="A0A2R5GB36"/>
<gene>
    <name evidence="2" type="ORF">FCC1311_044332</name>
</gene>
<protein>
    <submittedName>
        <fullName evidence="2">Uncharacterized protein</fullName>
    </submittedName>
</protein>
<sequence length="106" mass="12142">MSRNAGAASGTQPNPINVMKQWAAHCEKELTMSDKWFENWSEVYFPDQKIGNVDDRVDELSRRAAELKSKMEEVNAERSKIELEVFESPFRVKSSALLKPAYPHRG</sequence>
<feature type="coiled-coil region" evidence="1">
    <location>
        <begin position="50"/>
        <end position="84"/>
    </location>
</feature>
<evidence type="ECO:0000313" key="3">
    <source>
        <dbReference type="Proteomes" id="UP000241890"/>
    </source>
</evidence>
<accession>A0A2R5GB36</accession>
<evidence type="ECO:0000256" key="1">
    <source>
        <dbReference type="SAM" id="Coils"/>
    </source>
</evidence>